<dbReference type="EMBL" id="QDFR01000001">
    <property type="protein sequence ID" value="PVE56430.1"/>
    <property type="molecule type" value="Genomic_DNA"/>
</dbReference>
<evidence type="ECO:0000256" key="3">
    <source>
        <dbReference type="ARBA" id="ARBA00022989"/>
    </source>
</evidence>
<evidence type="ECO:0000256" key="2">
    <source>
        <dbReference type="ARBA" id="ARBA00022692"/>
    </source>
</evidence>
<feature type="transmembrane region" description="Helical" evidence="5">
    <location>
        <begin position="96"/>
        <end position="114"/>
    </location>
</feature>
<gene>
    <name evidence="7" type="ORF">DC430_01155</name>
</gene>
<accession>A0AA92C5V9</accession>
<reference evidence="7 8" key="1">
    <citation type="submission" date="2018-04" db="EMBL/GenBank/DDBJ databases">
        <authorList>
            <person name="Hagen T."/>
        </authorList>
    </citation>
    <scope>NUCLEOTIDE SEQUENCE [LARGE SCALE GENOMIC DNA]</scope>
    <source>
        <strain evidence="7 8">TPD7009</strain>
    </source>
</reference>
<comment type="subcellular location">
    <subcellularLocation>
        <location evidence="1">Membrane</location>
        <topology evidence="1">Multi-pass membrane protein</topology>
    </subcellularLocation>
</comment>
<feature type="transmembrane region" description="Helical" evidence="5">
    <location>
        <begin position="382"/>
        <end position="400"/>
    </location>
</feature>
<organism evidence="7 8">
    <name type="scientific">Rhizobium rhizogenes</name>
    <name type="common">Agrobacterium rhizogenes</name>
    <dbReference type="NCBI Taxonomy" id="359"/>
    <lineage>
        <taxon>Bacteria</taxon>
        <taxon>Pseudomonadati</taxon>
        <taxon>Pseudomonadota</taxon>
        <taxon>Alphaproteobacteria</taxon>
        <taxon>Hyphomicrobiales</taxon>
        <taxon>Rhizobiaceae</taxon>
        <taxon>Rhizobium/Agrobacterium group</taxon>
        <taxon>Rhizobium</taxon>
    </lineage>
</organism>
<dbReference type="Proteomes" id="UP000244335">
    <property type="component" value="Unassembled WGS sequence"/>
</dbReference>
<dbReference type="RefSeq" id="WP_113227484.1">
    <property type="nucleotide sequence ID" value="NZ_QDFR01000001.1"/>
</dbReference>
<comment type="caution">
    <text evidence="7">The sequence shown here is derived from an EMBL/GenBank/DDBJ whole genome shotgun (WGS) entry which is preliminary data.</text>
</comment>
<dbReference type="AlphaFoldDB" id="A0AA92C5V9"/>
<protein>
    <submittedName>
        <fullName evidence="7">FUSC family protein</fullName>
    </submittedName>
</protein>
<evidence type="ECO:0000256" key="5">
    <source>
        <dbReference type="SAM" id="Phobius"/>
    </source>
</evidence>
<sequence>MADAEQQRRRGNIRLKGRWALPHLRRAARRLELRAVGLLPEQFSGEEGARAAFAVGAPLIIALTTGQPALGWAVFAAFWTCLCDGPGPHAMRRRTLGLFVLIGTVLAFAGSWGASAGMEVALAVGPALVFVAILAGAAFSLDGLLGTLLAVVAVVAVGFPHPAPAAAAQSLTFLAGGSWAFLLINLVWRIDPTASLDRNAGAVIARLFDMAADLASIGERGHRDAQWHSEHAEHRRAVRMAMERLRTVLARHPADARQYHNALRATEIIFGALVALDHSYIHRLGPTTEREATARAFATALLGVRLSLRGDVRQKDLLRRGIERLDRTAKHLTDDLMIGCVLALKNALRVLENPEQSNEALAAPPHQIAPNWKDRMRGALRLGLRQAAGVIGVYYIAIIFQLGYPYWATMALIVCLQGGARVTWARSLERIFGSLLGGFLALALLSVTQHPVILCVLAILLASVTISLRAVNYSVFVVVLTMLFIIVTDMMHPGSGVAAARVVDNLLGSIAALLAVLVLWPDFGPPLHTLIVKGREANRAYLESVTTGRPVLDVRTAQRSAGLASIDVEVALHDLSGLRYRRHRLNENDQSALREMRNLAGEAAAAWHRRLVKDHVT</sequence>
<evidence type="ECO:0000256" key="4">
    <source>
        <dbReference type="ARBA" id="ARBA00023136"/>
    </source>
</evidence>
<evidence type="ECO:0000259" key="6">
    <source>
        <dbReference type="Pfam" id="PF13515"/>
    </source>
</evidence>
<name>A0AA92C5V9_RHIRH</name>
<feature type="domain" description="Integral membrane bound transporter" evidence="6">
    <location>
        <begin position="394"/>
        <end position="514"/>
    </location>
</feature>
<evidence type="ECO:0000313" key="7">
    <source>
        <dbReference type="EMBL" id="PVE56430.1"/>
    </source>
</evidence>
<keyword evidence="3 5" id="KW-1133">Transmembrane helix</keyword>
<evidence type="ECO:0000256" key="1">
    <source>
        <dbReference type="ARBA" id="ARBA00004141"/>
    </source>
</evidence>
<dbReference type="Pfam" id="PF13515">
    <property type="entry name" value="FUSC_2"/>
    <property type="match status" value="1"/>
</dbReference>
<feature type="transmembrane region" description="Helical" evidence="5">
    <location>
        <begin position="167"/>
        <end position="188"/>
    </location>
</feature>
<dbReference type="GO" id="GO:0016020">
    <property type="term" value="C:membrane"/>
    <property type="evidence" value="ECO:0007669"/>
    <property type="project" value="UniProtKB-SubCell"/>
</dbReference>
<feature type="transmembrane region" description="Helical" evidence="5">
    <location>
        <begin position="436"/>
        <end position="464"/>
    </location>
</feature>
<keyword evidence="2 5" id="KW-0812">Transmembrane</keyword>
<dbReference type="InterPro" id="IPR049453">
    <property type="entry name" value="Memb_transporter_dom"/>
</dbReference>
<proteinExistence type="predicted"/>
<evidence type="ECO:0000313" key="8">
    <source>
        <dbReference type="Proteomes" id="UP000244335"/>
    </source>
</evidence>
<feature type="transmembrane region" description="Helical" evidence="5">
    <location>
        <begin position="470"/>
        <end position="490"/>
    </location>
</feature>
<keyword evidence="4 5" id="KW-0472">Membrane</keyword>